<name>A0AAD7RRK8_9TELE</name>
<protein>
    <recommendedName>
        <fullName evidence="5">Angiopoietin-like protein 8</fullName>
    </recommendedName>
</protein>
<dbReference type="GO" id="GO:0019216">
    <property type="term" value="P:regulation of lipid metabolic process"/>
    <property type="evidence" value="ECO:0007669"/>
    <property type="project" value="InterPro"/>
</dbReference>
<feature type="chain" id="PRO_5042255827" description="Angiopoietin-like protein 8" evidence="2">
    <location>
        <begin position="23"/>
        <end position="190"/>
    </location>
</feature>
<dbReference type="InterPro" id="IPR026614">
    <property type="entry name" value="ANGPTL8"/>
</dbReference>
<evidence type="ECO:0008006" key="5">
    <source>
        <dbReference type="Google" id="ProtNLM"/>
    </source>
</evidence>
<evidence type="ECO:0000313" key="3">
    <source>
        <dbReference type="EMBL" id="KAJ8389101.1"/>
    </source>
</evidence>
<organism evidence="3 4">
    <name type="scientific">Aldrovandia affinis</name>
    <dbReference type="NCBI Taxonomy" id="143900"/>
    <lineage>
        <taxon>Eukaryota</taxon>
        <taxon>Metazoa</taxon>
        <taxon>Chordata</taxon>
        <taxon>Craniata</taxon>
        <taxon>Vertebrata</taxon>
        <taxon>Euteleostomi</taxon>
        <taxon>Actinopterygii</taxon>
        <taxon>Neopterygii</taxon>
        <taxon>Teleostei</taxon>
        <taxon>Notacanthiformes</taxon>
        <taxon>Halosauridae</taxon>
        <taxon>Aldrovandia</taxon>
    </lineage>
</organism>
<evidence type="ECO:0000256" key="1">
    <source>
        <dbReference type="SAM" id="Coils"/>
    </source>
</evidence>
<evidence type="ECO:0000313" key="4">
    <source>
        <dbReference type="Proteomes" id="UP001221898"/>
    </source>
</evidence>
<reference evidence="3" key="1">
    <citation type="journal article" date="2023" name="Science">
        <title>Genome structures resolve the early diversification of teleost fishes.</title>
        <authorList>
            <person name="Parey E."/>
            <person name="Louis A."/>
            <person name="Montfort J."/>
            <person name="Bouchez O."/>
            <person name="Roques C."/>
            <person name="Iampietro C."/>
            <person name="Lluch J."/>
            <person name="Castinel A."/>
            <person name="Donnadieu C."/>
            <person name="Desvignes T."/>
            <person name="Floi Bucao C."/>
            <person name="Jouanno E."/>
            <person name="Wen M."/>
            <person name="Mejri S."/>
            <person name="Dirks R."/>
            <person name="Jansen H."/>
            <person name="Henkel C."/>
            <person name="Chen W.J."/>
            <person name="Zahm M."/>
            <person name="Cabau C."/>
            <person name="Klopp C."/>
            <person name="Thompson A.W."/>
            <person name="Robinson-Rechavi M."/>
            <person name="Braasch I."/>
            <person name="Lecointre G."/>
            <person name="Bobe J."/>
            <person name="Postlethwait J.H."/>
            <person name="Berthelot C."/>
            <person name="Roest Crollius H."/>
            <person name="Guiguen Y."/>
        </authorList>
    </citation>
    <scope>NUCLEOTIDE SEQUENCE</scope>
    <source>
        <strain evidence="3">NC1722</strain>
    </source>
</reference>
<dbReference type="GO" id="GO:0070328">
    <property type="term" value="P:triglyceride homeostasis"/>
    <property type="evidence" value="ECO:0007669"/>
    <property type="project" value="InterPro"/>
</dbReference>
<dbReference type="Proteomes" id="UP001221898">
    <property type="component" value="Unassembled WGS sequence"/>
</dbReference>
<comment type="caution">
    <text evidence="3">The sequence shown here is derived from an EMBL/GenBank/DDBJ whole genome shotgun (WGS) entry which is preliminary data.</text>
</comment>
<sequence>MRGSLPLLCVALWAAGAPGAAGSPAEGPKVASVRDVNVLMYGVLQFGDALQHVYHSIGGGMTRIYAALQRQEGALRALREEVARATRREGQIRDALSHVQTQSAGLHAQAAQMRTMLREVEKEEAELQNQVTGLEKTIEGSAPNVTTLKDLALQGSNVLKALVKWTQDQRRILEGQDEQLSLMQRRSNEP</sequence>
<dbReference type="AlphaFoldDB" id="A0AAD7RRK8"/>
<feature type="signal peptide" evidence="2">
    <location>
        <begin position="1"/>
        <end position="22"/>
    </location>
</feature>
<accession>A0AAD7RRK8</accession>
<gene>
    <name evidence="3" type="ORF">AAFF_G00123070</name>
</gene>
<keyword evidence="4" id="KW-1185">Reference proteome</keyword>
<evidence type="ECO:0000256" key="2">
    <source>
        <dbReference type="SAM" id="SignalP"/>
    </source>
</evidence>
<dbReference type="EMBL" id="JAINUG010000186">
    <property type="protein sequence ID" value="KAJ8389101.1"/>
    <property type="molecule type" value="Genomic_DNA"/>
</dbReference>
<keyword evidence="1" id="KW-0175">Coiled coil</keyword>
<dbReference type="PANTHER" id="PTHR21463">
    <property type="entry name" value="ANGIOPOIETIN-LIKE PROTEIN 8"/>
    <property type="match status" value="1"/>
</dbReference>
<dbReference type="PANTHER" id="PTHR21463:SF0">
    <property type="entry name" value="ANGIOPOIETIN-LIKE PROTEIN 8"/>
    <property type="match status" value="1"/>
</dbReference>
<feature type="coiled-coil region" evidence="1">
    <location>
        <begin position="68"/>
        <end position="137"/>
    </location>
</feature>
<proteinExistence type="predicted"/>
<keyword evidence="2" id="KW-0732">Signal</keyword>